<feature type="active site" description="Charge relay system" evidence="5 6">
    <location>
        <position position="51"/>
    </location>
</feature>
<dbReference type="InterPro" id="IPR022398">
    <property type="entry name" value="Peptidase_S8_His-AS"/>
</dbReference>
<dbReference type="PROSITE" id="PS00136">
    <property type="entry name" value="SUBTILASE_ASP"/>
    <property type="match status" value="1"/>
</dbReference>
<evidence type="ECO:0000259" key="8">
    <source>
        <dbReference type="Pfam" id="PF00082"/>
    </source>
</evidence>
<evidence type="ECO:0000256" key="7">
    <source>
        <dbReference type="RuleBase" id="RU003355"/>
    </source>
</evidence>
<reference evidence="9 10" key="2">
    <citation type="submission" date="2008-11" db="EMBL/GenBank/DDBJ databases">
        <authorList>
            <person name="Fulton L."/>
            <person name="Clifton S."/>
            <person name="Fulton B."/>
            <person name="Xu J."/>
            <person name="Minx P."/>
            <person name="Pepin K.H."/>
            <person name="Johnson M."/>
            <person name="Bhonagiri V."/>
            <person name="Nash W.E."/>
            <person name="Mardis E.R."/>
            <person name="Wilson R.K."/>
        </authorList>
    </citation>
    <scope>NUCLEOTIDE SEQUENCE [LARGE SCALE GENOMIC DNA]</scope>
    <source>
        <strain evidence="9 10">ATCC 43243</strain>
    </source>
</reference>
<dbReference type="Proteomes" id="UP000003136">
    <property type="component" value="Unassembled WGS sequence"/>
</dbReference>
<dbReference type="AlphaFoldDB" id="B7ASM7"/>
<evidence type="ECO:0000256" key="3">
    <source>
        <dbReference type="ARBA" id="ARBA00022801"/>
    </source>
</evidence>
<name>B7ASM7_9FIRM</name>
<dbReference type="EMBL" id="ABVQ01000036">
    <property type="protein sequence ID" value="EEC57573.1"/>
    <property type="molecule type" value="Genomic_DNA"/>
</dbReference>
<dbReference type="STRING" id="483218.BACPEC_02082"/>
<dbReference type="GO" id="GO:0004252">
    <property type="term" value="F:serine-type endopeptidase activity"/>
    <property type="evidence" value="ECO:0007669"/>
    <property type="project" value="UniProtKB-UniRule"/>
</dbReference>
<accession>B7ASM7</accession>
<keyword evidence="2 6" id="KW-0645">Protease</keyword>
<keyword evidence="10" id="KW-1185">Reference proteome</keyword>
<dbReference type="InterPro" id="IPR050131">
    <property type="entry name" value="Peptidase_S8_subtilisin-like"/>
</dbReference>
<protein>
    <recommendedName>
        <fullName evidence="8">Peptidase S8/S53 domain-containing protein</fullName>
    </recommendedName>
</protein>
<dbReference type="InterPro" id="IPR023828">
    <property type="entry name" value="Peptidase_S8_Ser-AS"/>
</dbReference>
<evidence type="ECO:0000256" key="4">
    <source>
        <dbReference type="ARBA" id="ARBA00022825"/>
    </source>
</evidence>
<sequence>MIFLENEQTGSHITVAVLDTGIYPHRDFGSRIAVFKDFINGHSNAYDDNSHGTHVSGIIAGDGTASRGKYRGIAPGCNIAAVKVLDRNGEGSSKTVVEGIKWVIEHAEEYGIRIINLSFGTTPESTQGEDSVLVKAVEEAWDCGITVVSAAGNNGPGRGTVTVPGISRKIITVGSLDDRIYTDERGRKYANYSGRGPTKSCIVKPEIVTAGSGIVSCSNKRDGYTVKSGTSMAAPIVTAAIALLLQKKPYLTPAMVKMRLHDTAVSIRLPKEQQGWGMLDVKALLDS</sequence>
<gene>
    <name evidence="9" type="ORF">BACPEC_02082</name>
</gene>
<evidence type="ECO:0000256" key="6">
    <source>
        <dbReference type="PROSITE-ProRule" id="PRU01240"/>
    </source>
</evidence>
<dbReference type="InterPro" id="IPR000209">
    <property type="entry name" value="Peptidase_S8/S53_dom"/>
</dbReference>
<dbReference type="PANTHER" id="PTHR43806">
    <property type="entry name" value="PEPTIDASE S8"/>
    <property type="match status" value="1"/>
</dbReference>
<evidence type="ECO:0000313" key="10">
    <source>
        <dbReference type="Proteomes" id="UP000003136"/>
    </source>
</evidence>
<dbReference type="Pfam" id="PF00082">
    <property type="entry name" value="Peptidase_S8"/>
    <property type="match status" value="1"/>
</dbReference>
<dbReference type="PANTHER" id="PTHR43806:SF65">
    <property type="entry name" value="SERINE PROTEASE APRX"/>
    <property type="match status" value="1"/>
</dbReference>
<evidence type="ECO:0000256" key="5">
    <source>
        <dbReference type="PIRSR" id="PIRSR615500-1"/>
    </source>
</evidence>
<organism evidence="9 10">
    <name type="scientific">[Bacteroides] pectinophilus ATCC 43243</name>
    <dbReference type="NCBI Taxonomy" id="483218"/>
    <lineage>
        <taxon>Bacteria</taxon>
        <taxon>Bacillati</taxon>
        <taxon>Bacillota</taxon>
        <taxon>Clostridia</taxon>
        <taxon>Eubacteriales</taxon>
    </lineage>
</organism>
<feature type="active site" description="Charge relay system" evidence="5 6">
    <location>
        <position position="231"/>
    </location>
</feature>
<reference evidence="9 10" key="1">
    <citation type="submission" date="2008-11" db="EMBL/GenBank/DDBJ databases">
        <title>Draft genome sequence of Bacteroides pectinophilus (ATCC 43243).</title>
        <authorList>
            <person name="Sudarsanam P."/>
            <person name="Ley R."/>
            <person name="Guruge J."/>
            <person name="Turnbaugh P.J."/>
            <person name="Mahowald M."/>
            <person name="Liep D."/>
            <person name="Gordon J."/>
        </authorList>
    </citation>
    <scope>NUCLEOTIDE SEQUENCE [LARGE SCALE GENOMIC DNA]</scope>
    <source>
        <strain evidence="9 10">ATCC 43243</strain>
    </source>
</reference>
<proteinExistence type="inferred from homology"/>
<dbReference type="GO" id="GO:0006508">
    <property type="term" value="P:proteolysis"/>
    <property type="evidence" value="ECO:0007669"/>
    <property type="project" value="UniProtKB-KW"/>
</dbReference>
<dbReference type="PROSITE" id="PS00138">
    <property type="entry name" value="SUBTILASE_SER"/>
    <property type="match status" value="1"/>
</dbReference>
<feature type="active site" description="Charge relay system" evidence="5 6">
    <location>
        <position position="19"/>
    </location>
</feature>
<dbReference type="PRINTS" id="PR00723">
    <property type="entry name" value="SUBTILISIN"/>
</dbReference>
<dbReference type="HOGENOM" id="CLU_011263_15_5_9"/>
<dbReference type="InterPro" id="IPR015500">
    <property type="entry name" value="Peptidase_S8_subtilisin-rel"/>
</dbReference>
<keyword evidence="4 6" id="KW-0720">Serine protease</keyword>
<keyword evidence="3 6" id="KW-0378">Hydrolase</keyword>
<evidence type="ECO:0000313" key="9">
    <source>
        <dbReference type="EMBL" id="EEC57573.1"/>
    </source>
</evidence>
<comment type="similarity">
    <text evidence="1 6 7">Belongs to the peptidase S8 family.</text>
</comment>
<evidence type="ECO:0000256" key="2">
    <source>
        <dbReference type="ARBA" id="ARBA00022670"/>
    </source>
</evidence>
<feature type="domain" description="Peptidase S8/S53" evidence="8">
    <location>
        <begin position="10"/>
        <end position="277"/>
    </location>
</feature>
<dbReference type="InterPro" id="IPR036852">
    <property type="entry name" value="Peptidase_S8/S53_dom_sf"/>
</dbReference>
<dbReference type="eggNOG" id="COG1404">
    <property type="taxonomic scope" value="Bacteria"/>
</dbReference>
<dbReference type="PROSITE" id="PS51892">
    <property type="entry name" value="SUBTILASE"/>
    <property type="match status" value="1"/>
</dbReference>
<dbReference type="InterPro" id="IPR023827">
    <property type="entry name" value="Peptidase_S8_Asp-AS"/>
</dbReference>
<dbReference type="SUPFAM" id="SSF52743">
    <property type="entry name" value="Subtilisin-like"/>
    <property type="match status" value="1"/>
</dbReference>
<dbReference type="Gene3D" id="3.40.50.200">
    <property type="entry name" value="Peptidase S8/S53 domain"/>
    <property type="match status" value="1"/>
</dbReference>
<dbReference type="PROSITE" id="PS00137">
    <property type="entry name" value="SUBTILASE_HIS"/>
    <property type="match status" value="1"/>
</dbReference>
<evidence type="ECO:0000256" key="1">
    <source>
        <dbReference type="ARBA" id="ARBA00011073"/>
    </source>
</evidence>
<dbReference type="CDD" id="cd07487">
    <property type="entry name" value="Peptidases_S8_1"/>
    <property type="match status" value="1"/>
</dbReference>